<feature type="region of interest" description="Disordered" evidence="17">
    <location>
        <begin position="1474"/>
        <end position="1499"/>
    </location>
</feature>
<keyword evidence="6" id="KW-0479">Metal-binding</keyword>
<evidence type="ECO:0000256" key="12">
    <source>
        <dbReference type="ARBA" id="ARBA00022918"/>
    </source>
</evidence>
<reference evidence="20 21" key="2">
    <citation type="journal article" date="2017" name="Front. Plant Sci.">
        <title>Gene Classification and Mining of Molecular Markers Useful in Red Clover (Trifolium pratense) Breeding.</title>
        <authorList>
            <person name="Istvanek J."/>
            <person name="Dluhosova J."/>
            <person name="Dluhos P."/>
            <person name="Patkova L."/>
            <person name="Nedelnik J."/>
            <person name="Repkova J."/>
        </authorList>
    </citation>
    <scope>NUCLEOTIDE SEQUENCE [LARGE SCALE GENOMIC DNA]</scope>
    <source>
        <strain evidence="21">cv. Tatra</strain>
        <tissue evidence="20">Young leaves</tissue>
    </source>
</reference>
<evidence type="ECO:0000256" key="1">
    <source>
        <dbReference type="ARBA" id="ARBA00012493"/>
    </source>
</evidence>
<feature type="coiled-coil region" evidence="16">
    <location>
        <begin position="1129"/>
        <end position="1160"/>
    </location>
</feature>
<evidence type="ECO:0000259" key="18">
    <source>
        <dbReference type="PROSITE" id="PS50878"/>
    </source>
</evidence>
<evidence type="ECO:0000256" key="10">
    <source>
        <dbReference type="ARBA" id="ARBA00022842"/>
    </source>
</evidence>
<keyword evidence="5" id="KW-0540">Nuclease</keyword>
<keyword evidence="12" id="KW-0695">RNA-directed DNA polymerase</keyword>
<dbReference type="InterPro" id="IPR001969">
    <property type="entry name" value="Aspartic_peptidase_AS"/>
</dbReference>
<evidence type="ECO:0000256" key="13">
    <source>
        <dbReference type="ARBA" id="ARBA00022932"/>
    </source>
</evidence>
<dbReference type="EC" id="2.7.7.49" evidence="1"/>
<dbReference type="Pfam" id="PF08284">
    <property type="entry name" value="RVP_2"/>
    <property type="match status" value="1"/>
</dbReference>
<evidence type="ECO:0000256" key="14">
    <source>
        <dbReference type="ARBA" id="ARBA00023125"/>
    </source>
</evidence>
<dbReference type="FunFam" id="3.10.10.10:FF:000007">
    <property type="entry name" value="Retrovirus-related Pol polyprotein from transposon 17.6-like Protein"/>
    <property type="match status" value="1"/>
</dbReference>
<gene>
    <name evidence="20" type="ORF">L195_g014789</name>
</gene>
<dbReference type="PROSITE" id="PS00141">
    <property type="entry name" value="ASP_PROTEASE"/>
    <property type="match status" value="1"/>
</dbReference>
<dbReference type="InterPro" id="IPR036397">
    <property type="entry name" value="RNaseH_sf"/>
</dbReference>
<dbReference type="Pfam" id="PF17921">
    <property type="entry name" value="Integrase_H2C2"/>
    <property type="match status" value="1"/>
</dbReference>
<dbReference type="Gene3D" id="3.30.420.10">
    <property type="entry name" value="Ribonuclease H-like superfamily/Ribonuclease H"/>
    <property type="match status" value="1"/>
</dbReference>
<organism evidence="20 21">
    <name type="scientific">Trifolium pratense</name>
    <name type="common">Red clover</name>
    <dbReference type="NCBI Taxonomy" id="57577"/>
    <lineage>
        <taxon>Eukaryota</taxon>
        <taxon>Viridiplantae</taxon>
        <taxon>Streptophyta</taxon>
        <taxon>Embryophyta</taxon>
        <taxon>Tracheophyta</taxon>
        <taxon>Spermatophyta</taxon>
        <taxon>Magnoliopsida</taxon>
        <taxon>eudicotyledons</taxon>
        <taxon>Gunneridae</taxon>
        <taxon>Pentapetalae</taxon>
        <taxon>rosids</taxon>
        <taxon>fabids</taxon>
        <taxon>Fabales</taxon>
        <taxon>Fabaceae</taxon>
        <taxon>Papilionoideae</taxon>
        <taxon>50 kb inversion clade</taxon>
        <taxon>NPAAA clade</taxon>
        <taxon>Hologalegina</taxon>
        <taxon>IRL clade</taxon>
        <taxon>Trifolieae</taxon>
        <taxon>Trifolium</taxon>
    </lineage>
</organism>
<dbReference type="CDD" id="cd01647">
    <property type="entry name" value="RT_LTR"/>
    <property type="match status" value="1"/>
</dbReference>
<dbReference type="GO" id="GO:0046872">
    <property type="term" value="F:metal ion binding"/>
    <property type="evidence" value="ECO:0007669"/>
    <property type="project" value="UniProtKB-KW"/>
</dbReference>
<dbReference type="GO" id="GO:0003964">
    <property type="term" value="F:RNA-directed DNA polymerase activity"/>
    <property type="evidence" value="ECO:0007669"/>
    <property type="project" value="UniProtKB-KW"/>
</dbReference>
<evidence type="ECO:0000256" key="5">
    <source>
        <dbReference type="ARBA" id="ARBA00022722"/>
    </source>
</evidence>
<evidence type="ECO:0000313" key="20">
    <source>
        <dbReference type="EMBL" id="PNY18032.1"/>
    </source>
</evidence>
<dbReference type="EMBL" id="ASHM01009890">
    <property type="protein sequence ID" value="PNY18032.1"/>
    <property type="molecule type" value="Genomic_DNA"/>
</dbReference>
<dbReference type="InterPro" id="IPR043502">
    <property type="entry name" value="DNA/RNA_pol_sf"/>
</dbReference>
<dbReference type="CDD" id="cd00303">
    <property type="entry name" value="retropepsin_like"/>
    <property type="match status" value="1"/>
</dbReference>
<dbReference type="PROSITE" id="PS50994">
    <property type="entry name" value="INTEGRASE"/>
    <property type="match status" value="1"/>
</dbReference>
<feature type="domain" description="Reverse transcriptase" evidence="18">
    <location>
        <begin position="423"/>
        <end position="602"/>
    </location>
</feature>
<evidence type="ECO:0000256" key="4">
    <source>
        <dbReference type="ARBA" id="ARBA00022695"/>
    </source>
</evidence>
<dbReference type="InterPro" id="IPR021109">
    <property type="entry name" value="Peptidase_aspartic_dom_sf"/>
</dbReference>
<protein>
    <recommendedName>
        <fullName evidence="1">RNA-directed DNA polymerase</fullName>
        <ecNumber evidence="1">2.7.7.49</ecNumber>
    </recommendedName>
</protein>
<evidence type="ECO:0000256" key="6">
    <source>
        <dbReference type="ARBA" id="ARBA00022723"/>
    </source>
</evidence>
<dbReference type="Gene3D" id="3.10.10.10">
    <property type="entry name" value="HIV Type 1 Reverse Transcriptase, subunit A, domain 1"/>
    <property type="match status" value="1"/>
</dbReference>
<dbReference type="Gene3D" id="1.10.340.70">
    <property type="match status" value="1"/>
</dbReference>
<dbReference type="PANTHER" id="PTHR37984:SF5">
    <property type="entry name" value="PROTEIN NYNRIN-LIKE"/>
    <property type="match status" value="1"/>
</dbReference>
<keyword evidence="16" id="KW-0175">Coiled coil</keyword>
<dbReference type="InterPro" id="IPR056924">
    <property type="entry name" value="SH3_Tf2-1"/>
</dbReference>
<dbReference type="SUPFAM" id="SSF56672">
    <property type="entry name" value="DNA/RNA polymerases"/>
    <property type="match status" value="1"/>
</dbReference>
<dbReference type="GO" id="GO:0006310">
    <property type="term" value="P:DNA recombination"/>
    <property type="evidence" value="ECO:0007669"/>
    <property type="project" value="UniProtKB-KW"/>
</dbReference>
<keyword evidence="7" id="KW-0064">Aspartyl protease</keyword>
<dbReference type="GO" id="GO:0006508">
    <property type="term" value="P:proteolysis"/>
    <property type="evidence" value="ECO:0007669"/>
    <property type="project" value="UniProtKB-KW"/>
</dbReference>
<dbReference type="InterPro" id="IPR041588">
    <property type="entry name" value="Integrase_H2C2"/>
</dbReference>
<dbReference type="Gene3D" id="2.40.70.10">
    <property type="entry name" value="Acid Proteases"/>
    <property type="match status" value="1"/>
</dbReference>
<dbReference type="PROSITE" id="PS50878">
    <property type="entry name" value="RT_POL"/>
    <property type="match status" value="1"/>
</dbReference>
<accession>A0A2K3PRW5</accession>
<dbReference type="SUPFAM" id="SSF53098">
    <property type="entry name" value="Ribonuclease H-like"/>
    <property type="match status" value="1"/>
</dbReference>
<dbReference type="InterPro" id="IPR012337">
    <property type="entry name" value="RNaseH-like_sf"/>
</dbReference>
<comment type="caution">
    <text evidence="20">The sequence shown here is derived from an EMBL/GenBank/DDBJ whole genome shotgun (WGS) entry which is preliminary data.</text>
</comment>
<keyword evidence="9" id="KW-0378">Hydrolase</keyword>
<evidence type="ECO:0000256" key="9">
    <source>
        <dbReference type="ARBA" id="ARBA00022801"/>
    </source>
</evidence>
<dbReference type="GO" id="GO:0015074">
    <property type="term" value="P:DNA integration"/>
    <property type="evidence" value="ECO:0007669"/>
    <property type="project" value="UniProtKB-KW"/>
</dbReference>
<reference evidence="20 21" key="1">
    <citation type="journal article" date="2014" name="Am. J. Bot.">
        <title>Genome assembly and annotation for red clover (Trifolium pratense; Fabaceae).</title>
        <authorList>
            <person name="Istvanek J."/>
            <person name="Jaros M."/>
            <person name="Krenek A."/>
            <person name="Repkova J."/>
        </authorList>
    </citation>
    <scope>NUCLEOTIDE SEQUENCE [LARGE SCALE GENOMIC DNA]</scope>
    <source>
        <strain evidence="21">cv. Tatra</strain>
        <tissue evidence="20">Young leaves</tissue>
    </source>
</reference>
<feature type="domain" description="Integrase catalytic" evidence="19">
    <location>
        <begin position="946"/>
        <end position="1108"/>
    </location>
</feature>
<name>A0A2K3PRW5_TRIPR</name>
<feature type="region of interest" description="Disordered" evidence="17">
    <location>
        <begin position="52"/>
        <end position="98"/>
    </location>
</feature>
<keyword evidence="3" id="KW-0808">Transferase</keyword>
<dbReference type="InterPro" id="IPR000477">
    <property type="entry name" value="RT_dom"/>
</dbReference>
<evidence type="ECO:0000256" key="17">
    <source>
        <dbReference type="SAM" id="MobiDB-lite"/>
    </source>
</evidence>
<dbReference type="GO" id="GO:0004190">
    <property type="term" value="F:aspartic-type endopeptidase activity"/>
    <property type="evidence" value="ECO:0007669"/>
    <property type="project" value="UniProtKB-KW"/>
</dbReference>
<keyword evidence="10" id="KW-0460">Magnesium</keyword>
<evidence type="ECO:0000256" key="8">
    <source>
        <dbReference type="ARBA" id="ARBA00022759"/>
    </source>
</evidence>
<keyword evidence="8" id="KW-0255">Endonuclease</keyword>
<evidence type="ECO:0000256" key="15">
    <source>
        <dbReference type="ARBA" id="ARBA00023172"/>
    </source>
</evidence>
<dbReference type="GO" id="GO:0003887">
    <property type="term" value="F:DNA-directed DNA polymerase activity"/>
    <property type="evidence" value="ECO:0007669"/>
    <property type="project" value="UniProtKB-KW"/>
</dbReference>
<evidence type="ECO:0000256" key="16">
    <source>
        <dbReference type="SAM" id="Coils"/>
    </source>
</evidence>
<evidence type="ECO:0000259" key="19">
    <source>
        <dbReference type="PROSITE" id="PS50994"/>
    </source>
</evidence>
<dbReference type="SUPFAM" id="SSF50630">
    <property type="entry name" value="Acid proteases"/>
    <property type="match status" value="1"/>
</dbReference>
<keyword evidence="11" id="KW-0229">DNA integration</keyword>
<evidence type="ECO:0000256" key="3">
    <source>
        <dbReference type="ARBA" id="ARBA00022679"/>
    </source>
</evidence>
<dbReference type="Pfam" id="PF00078">
    <property type="entry name" value="RVT_1"/>
    <property type="match status" value="1"/>
</dbReference>
<keyword evidence="2" id="KW-0645">Protease</keyword>
<sequence length="1516" mass="171661">MGLPADAMLNCFISGLHPDIKNELAIQRPYNISQAIGLAKLVEAKIRDSKPRFQRPFTPNTNIPSQPNKPNTFNPNFPKIPTQANTPKPTPTTTPRLPIRRLSPAQMQERRALGLCYNCDEKWVVGHRCATGRYLLLILDPEEQMETVDHQITPETEPENIVTAEETYFQLSPQALTGQFSPQTLKFKGLLHGLPVTVLIDTGSTHNILQPRIASHLQIPFQPIPNFSVMVGNGSHIQCSGLCHDVPITLQNKLFHIPFYLLPIEGADVVLGMEWLRKLGPISADFSIPSISFTHENNEVTLQGDPQYLPQHSTYHQICHLLHTDSIASMHLLSYTPTTEAETNPTKPTQLTIDSISHTLPPEISQLLHNYPTVFDTPHGLPPSRQHDHSIPLLPNTTPVNVKPYRYPHSQKEAMTAIIHDMLKEGIIVPSNSPYSSPVLLVRKKDGTWRFCVDYRALNAVTVRDRFPIPTIDELLDELGSASVFTKIDLRSGYHQIRVIPEDTHKTAFRTFDGHYEFLVMPFGLTNAPSTFQSAMNDLFRPYLRRFVLVFFDDILVYSRCYSDHLLHLKLTLDLLASNTFVAKLSKCVFAVNKVDYLGHVISIDGVTPDPDKIQAILDWPAPRSLTALRGFLGLTGFYRRFVRHYATLAAPLTDLLKSTKFTWSTEADAAFTTLKNKMTSTPVLVLPDFSKTFVVETDASSIAIGAVLAQDGHPIAFFSKKMCNRMKASSVYVREMFAITEAVKKWRQYLIGRHFHIFTDQKSLKSLLGQTIQTAEQQKWTSKLQGFSFDIFYKPGKTNLVADALSRKHTDLEPDNLLLTVSSTVPTLISRLQQYYKKDTNGKDLVTKILSATEQIQDYSFKEGLVYFKDRLYIPENPDFRNAIVKEFHNTPTAGHSGLQPTLTRLSSSFLWPGIYRDVKNFIKQCVVCQQNKYMPTKKQGLLQPLDIPAKVWEEITMDFITHLPNSFGHTVVWVICDRLTKYVHFIGLPARFTAKDIAVRFSTEICRLHGIPLSIVSDRDPIFLSNFWKELFRVQGTTLKYSSAYHPETDGQTEVVNRSLETYLRCFASEHPRKWYKFLHLAEYWYNSSFHSAIKMSPFEALYGRNPPSILDYVTGRSTNSDIDQTLAERQQIINTLKENLKRSRQKMEDQANKKRRNCTFEPGDLVLLRLQPYRQQTVQHRVSQKLSKRYFGPYTVLRRIGNVAYELDLPPSSRIHPVVHVSQLRAYHGGDPSSHFSAIPPELEDCIILDKDEIHSSPLVTRELELDGSKLMKKGGEKNIQSSRTEEENSFCLKQEEKNDLEEILENMKSARVSKGKEPLDTLLDTESEKLISRIASLPLDQSVFSKASSMPLDDCNLSNEKILSQEPVPRVSTRSIREFHAGSPPPLMPSNGPLPSLTQDQYVSQGQLDESASFIETTKSNTFSTTCMHYPKTTFPLCDLPSPPFITTTPFNPPTISNNKCGPSLTLKPSSNIPNLEDKVLGGPDSDVSGPSVQKPKRKIFKPYWNNDFVTK</sequence>
<evidence type="ECO:0000256" key="11">
    <source>
        <dbReference type="ARBA" id="ARBA00022908"/>
    </source>
</evidence>
<dbReference type="FunFam" id="3.30.70.270:FF:000020">
    <property type="entry name" value="Transposon Tf2-6 polyprotein-like Protein"/>
    <property type="match status" value="1"/>
</dbReference>
<dbReference type="CDD" id="cd09274">
    <property type="entry name" value="RNase_HI_RT_Ty3"/>
    <property type="match status" value="1"/>
</dbReference>
<keyword evidence="13" id="KW-0239">DNA-directed DNA polymerase</keyword>
<keyword evidence="4" id="KW-0548">Nucleotidyltransferase</keyword>
<evidence type="ECO:0000256" key="7">
    <source>
        <dbReference type="ARBA" id="ARBA00022750"/>
    </source>
</evidence>
<feature type="compositionally biased region" description="Polar residues" evidence="17">
    <location>
        <begin position="57"/>
        <end position="66"/>
    </location>
</feature>
<dbReference type="GO" id="GO:0003677">
    <property type="term" value="F:DNA binding"/>
    <property type="evidence" value="ECO:0007669"/>
    <property type="project" value="UniProtKB-KW"/>
</dbReference>
<dbReference type="InterPro" id="IPR050951">
    <property type="entry name" value="Retrovirus_Pol_polyprotein"/>
</dbReference>
<keyword evidence="14" id="KW-0238">DNA-binding</keyword>
<dbReference type="Gene3D" id="3.30.70.270">
    <property type="match status" value="2"/>
</dbReference>
<dbReference type="InterPro" id="IPR001584">
    <property type="entry name" value="Integrase_cat-core"/>
</dbReference>
<dbReference type="InterPro" id="IPR043128">
    <property type="entry name" value="Rev_trsase/Diguanyl_cyclase"/>
</dbReference>
<dbReference type="Pfam" id="PF17917">
    <property type="entry name" value="RT_RNaseH"/>
    <property type="match status" value="1"/>
</dbReference>
<dbReference type="Pfam" id="PF24626">
    <property type="entry name" value="SH3_Tf2-1"/>
    <property type="match status" value="1"/>
</dbReference>
<dbReference type="PANTHER" id="PTHR37984">
    <property type="entry name" value="PROTEIN CBG26694"/>
    <property type="match status" value="1"/>
</dbReference>
<evidence type="ECO:0000256" key="2">
    <source>
        <dbReference type="ARBA" id="ARBA00022670"/>
    </source>
</evidence>
<dbReference type="InterPro" id="IPR041373">
    <property type="entry name" value="RT_RNaseH"/>
</dbReference>
<feature type="compositionally biased region" description="Low complexity" evidence="17">
    <location>
        <begin position="68"/>
        <end position="97"/>
    </location>
</feature>
<dbReference type="GO" id="GO:0004519">
    <property type="term" value="F:endonuclease activity"/>
    <property type="evidence" value="ECO:0007669"/>
    <property type="project" value="UniProtKB-KW"/>
</dbReference>
<evidence type="ECO:0000313" key="21">
    <source>
        <dbReference type="Proteomes" id="UP000236291"/>
    </source>
</evidence>
<proteinExistence type="predicted"/>
<keyword evidence="15" id="KW-0233">DNA recombination</keyword>
<dbReference type="Proteomes" id="UP000236291">
    <property type="component" value="Unassembled WGS sequence"/>
</dbReference>